<evidence type="ECO:0000256" key="2">
    <source>
        <dbReference type="ARBA" id="ARBA00023002"/>
    </source>
</evidence>
<dbReference type="SUPFAM" id="SSF51735">
    <property type="entry name" value="NAD(P)-binding Rossmann-fold domains"/>
    <property type="match status" value="1"/>
</dbReference>
<name>A0A4Y9VTE9_9PROT</name>
<dbReference type="Proteomes" id="UP000297706">
    <property type="component" value="Unassembled WGS sequence"/>
</dbReference>
<dbReference type="Gene3D" id="3.90.180.10">
    <property type="entry name" value="Medium-chain alcohol dehydrogenases, catalytic domain"/>
    <property type="match status" value="1"/>
</dbReference>
<proteinExistence type="predicted"/>
<dbReference type="Pfam" id="PF08240">
    <property type="entry name" value="ADH_N"/>
    <property type="match status" value="1"/>
</dbReference>
<protein>
    <submittedName>
        <fullName evidence="4">NADPH:quinone reductase</fullName>
    </submittedName>
</protein>
<dbReference type="OrthoDB" id="9805883at2"/>
<dbReference type="CDD" id="cd08268">
    <property type="entry name" value="MDR2"/>
    <property type="match status" value="1"/>
</dbReference>
<comment type="caution">
    <text evidence="4">The sequence shown here is derived from an EMBL/GenBank/DDBJ whole genome shotgun (WGS) entry which is preliminary data.</text>
</comment>
<dbReference type="EMBL" id="PQVH01000005">
    <property type="protein sequence ID" value="TFW72539.1"/>
    <property type="molecule type" value="Genomic_DNA"/>
</dbReference>
<organism evidence="4 5">
    <name type="scientific">Methylotenera oryzisoli</name>
    <dbReference type="NCBI Taxonomy" id="2080758"/>
    <lineage>
        <taxon>Bacteria</taxon>
        <taxon>Pseudomonadati</taxon>
        <taxon>Pseudomonadota</taxon>
        <taxon>Betaproteobacteria</taxon>
        <taxon>Nitrosomonadales</taxon>
        <taxon>Methylophilaceae</taxon>
        <taxon>Methylotenera</taxon>
    </lineage>
</organism>
<sequence>MSRIVRFYQTGGPEVLQIADEQVAAPGRDEVQIKVQAIGLNRAEVMFRNGQYLEAPILPARLGYEAAGIVKAVGGNVTEFKIGDAVSTIPAFSQNQYGVYGELANVPAFAAVKHPPSLSWSEAASIWMQYMTAYGALVEFADTKVGEFVLIPAASSSVGVAAIEIANLLGAIPVALTRTSSKREALLKAGAKHVIATEEQDLVTEVNRITNNKGARVVLDPVGGPTISKLAEATAQSGIIFQYGALSTEPTPLPLFPVLAKQLTIRGYTLFEISTHPERMARAKAFIVQGLTEGKLKPLVAKTYPLAQIVEAHRYMESNQQIGKIVVTV</sequence>
<keyword evidence="2" id="KW-0560">Oxidoreductase</keyword>
<reference evidence="4 5" key="1">
    <citation type="submission" date="2018-02" db="EMBL/GenBank/DDBJ databases">
        <title>A novel lanthanide dependent methylotroph, Methylotenera sp. La3113.</title>
        <authorList>
            <person name="Lv H."/>
            <person name="Tani A."/>
        </authorList>
    </citation>
    <scope>NUCLEOTIDE SEQUENCE [LARGE SCALE GENOMIC DNA]</scope>
    <source>
        <strain evidence="4 5">La3113</strain>
    </source>
</reference>
<dbReference type="RefSeq" id="WP_019896707.1">
    <property type="nucleotide sequence ID" value="NZ_PQVH01000005.1"/>
</dbReference>
<feature type="domain" description="Enoyl reductase (ER)" evidence="3">
    <location>
        <begin position="11"/>
        <end position="327"/>
    </location>
</feature>
<dbReference type="Gene3D" id="3.40.50.720">
    <property type="entry name" value="NAD(P)-binding Rossmann-like Domain"/>
    <property type="match status" value="1"/>
</dbReference>
<dbReference type="InterPro" id="IPR013154">
    <property type="entry name" value="ADH-like_N"/>
</dbReference>
<dbReference type="InterPro" id="IPR011032">
    <property type="entry name" value="GroES-like_sf"/>
</dbReference>
<evidence type="ECO:0000313" key="4">
    <source>
        <dbReference type="EMBL" id="TFW72539.1"/>
    </source>
</evidence>
<dbReference type="PANTHER" id="PTHR48106:SF5">
    <property type="entry name" value="ZINC-CONTAINING ALCOHOL DEHYDROGENASE"/>
    <property type="match status" value="1"/>
</dbReference>
<dbReference type="GO" id="GO:0070402">
    <property type="term" value="F:NADPH binding"/>
    <property type="evidence" value="ECO:0007669"/>
    <property type="project" value="TreeGrafter"/>
</dbReference>
<accession>A0A4Y9VTE9</accession>
<gene>
    <name evidence="4" type="ORF">C3Y98_02730</name>
</gene>
<evidence type="ECO:0000259" key="3">
    <source>
        <dbReference type="SMART" id="SM00829"/>
    </source>
</evidence>
<dbReference type="SMART" id="SM00829">
    <property type="entry name" value="PKS_ER"/>
    <property type="match status" value="1"/>
</dbReference>
<evidence type="ECO:0000313" key="5">
    <source>
        <dbReference type="Proteomes" id="UP000297706"/>
    </source>
</evidence>
<evidence type="ECO:0000256" key="1">
    <source>
        <dbReference type="ARBA" id="ARBA00022857"/>
    </source>
</evidence>
<dbReference type="Pfam" id="PF00107">
    <property type="entry name" value="ADH_zinc_N"/>
    <property type="match status" value="1"/>
</dbReference>
<dbReference type="PANTHER" id="PTHR48106">
    <property type="entry name" value="QUINONE OXIDOREDUCTASE PIG3-RELATED"/>
    <property type="match status" value="1"/>
</dbReference>
<dbReference type="GO" id="GO:0016651">
    <property type="term" value="F:oxidoreductase activity, acting on NAD(P)H"/>
    <property type="evidence" value="ECO:0007669"/>
    <property type="project" value="TreeGrafter"/>
</dbReference>
<dbReference type="AlphaFoldDB" id="A0A4Y9VTE9"/>
<dbReference type="InterPro" id="IPR020843">
    <property type="entry name" value="ER"/>
</dbReference>
<dbReference type="InterPro" id="IPR036291">
    <property type="entry name" value="NAD(P)-bd_dom_sf"/>
</dbReference>
<keyword evidence="1" id="KW-0521">NADP</keyword>
<dbReference type="InterPro" id="IPR013149">
    <property type="entry name" value="ADH-like_C"/>
</dbReference>
<dbReference type="SUPFAM" id="SSF50129">
    <property type="entry name" value="GroES-like"/>
    <property type="match status" value="1"/>
</dbReference>
<keyword evidence="5" id="KW-1185">Reference proteome</keyword>